<protein>
    <submittedName>
        <fullName evidence="1">Uncharacterized protein</fullName>
    </submittedName>
</protein>
<sequence>MSRELNATEIAQVSGAGLFTDLGGAIAGAIGSIVDAGTSLGGLKTDATTAATNLGKGIGSLLELNFLNAVSQIGSGIIGIVGFGIDAISQITGKKS</sequence>
<dbReference type="RefSeq" id="WP_123800740.1">
    <property type="nucleotide sequence ID" value="NZ_RMVG01000005.1"/>
</dbReference>
<keyword evidence="2" id="KW-1185">Reference proteome</keyword>
<dbReference type="Proteomes" id="UP000281332">
    <property type="component" value="Unassembled WGS sequence"/>
</dbReference>
<evidence type="ECO:0000313" key="1">
    <source>
        <dbReference type="EMBL" id="RPE01540.1"/>
    </source>
</evidence>
<gene>
    <name evidence="1" type="ORF">BBB56_09670</name>
</gene>
<dbReference type="OrthoDB" id="6520228at2"/>
<dbReference type="EMBL" id="RMVG01000005">
    <property type="protein sequence ID" value="RPE01540.1"/>
    <property type="molecule type" value="Genomic_DNA"/>
</dbReference>
<organism evidence="1 2">
    <name type="scientific">Candidatus Pantoea deserta</name>
    <dbReference type="NCBI Taxonomy" id="1869313"/>
    <lineage>
        <taxon>Bacteria</taxon>
        <taxon>Pseudomonadati</taxon>
        <taxon>Pseudomonadota</taxon>
        <taxon>Gammaproteobacteria</taxon>
        <taxon>Enterobacterales</taxon>
        <taxon>Erwiniaceae</taxon>
        <taxon>Pantoea</taxon>
    </lineage>
</organism>
<accession>A0A3N4PCU5</accession>
<dbReference type="AlphaFoldDB" id="A0A3N4PCU5"/>
<proteinExistence type="predicted"/>
<comment type="caution">
    <text evidence="1">The sequence shown here is derived from an EMBL/GenBank/DDBJ whole genome shotgun (WGS) entry which is preliminary data.</text>
</comment>
<name>A0A3N4PCU5_9GAMM</name>
<evidence type="ECO:0000313" key="2">
    <source>
        <dbReference type="Proteomes" id="UP000281332"/>
    </source>
</evidence>
<reference evidence="1 2" key="1">
    <citation type="submission" date="2018-11" db="EMBL/GenBank/DDBJ databases">
        <title>Whole genome sequencing of Pantoea sp. RIT388.</title>
        <authorList>
            <person name="Gan H.M."/>
            <person name="Hudson A.O."/>
        </authorList>
    </citation>
    <scope>NUCLEOTIDE SEQUENCE [LARGE SCALE GENOMIC DNA]</scope>
    <source>
        <strain evidence="1 2">RIT388</strain>
    </source>
</reference>